<name>A0AA95I6X5_9BACL</name>
<dbReference type="Proteomes" id="UP001177943">
    <property type="component" value="Chromosome"/>
</dbReference>
<proteinExistence type="predicted"/>
<keyword evidence="1" id="KW-0812">Transmembrane</keyword>
<dbReference type="KEGG" id="pwn:QNH46_09500"/>
<protein>
    <submittedName>
        <fullName evidence="2">Uncharacterized protein</fullName>
    </submittedName>
</protein>
<organism evidence="2 3">
    <name type="scientific">Paenibacillus woosongensis</name>
    <dbReference type="NCBI Taxonomy" id="307580"/>
    <lineage>
        <taxon>Bacteria</taxon>
        <taxon>Bacillati</taxon>
        <taxon>Bacillota</taxon>
        <taxon>Bacilli</taxon>
        <taxon>Bacillales</taxon>
        <taxon>Paenibacillaceae</taxon>
        <taxon>Paenibacillus</taxon>
    </lineage>
</organism>
<dbReference type="EMBL" id="CP126084">
    <property type="protein sequence ID" value="WHX50850.1"/>
    <property type="molecule type" value="Genomic_DNA"/>
</dbReference>
<dbReference type="RefSeq" id="WP_283927876.1">
    <property type="nucleotide sequence ID" value="NZ_CP126084.1"/>
</dbReference>
<evidence type="ECO:0000313" key="3">
    <source>
        <dbReference type="Proteomes" id="UP001177943"/>
    </source>
</evidence>
<gene>
    <name evidence="2" type="ORF">QNH46_09500</name>
</gene>
<sequence length="127" mass="14607">MSAKFRRALDEKALVIILAVPIFLALWSCSNQHNLQSWAFDVVTWNHEVYKITNEAVTEIDDEIGTIKKHFTNESSELPNLFSNKYKGTKLFKIKNVETNDYIAVQDDGLYYKAEKMEGMKIETAQA</sequence>
<reference evidence="2" key="1">
    <citation type="submission" date="2023-05" db="EMBL/GenBank/DDBJ databases">
        <title>Comparative genomics of Bacillaceae isolates and their secondary metabolite potential.</title>
        <authorList>
            <person name="Song L."/>
            <person name="Nielsen L.J."/>
            <person name="Mohite O."/>
            <person name="Xu X."/>
            <person name="Weber T."/>
            <person name="Kovacs A.T."/>
        </authorList>
    </citation>
    <scope>NUCLEOTIDE SEQUENCE</scope>
    <source>
        <strain evidence="2">B2_4</strain>
    </source>
</reference>
<dbReference type="AlphaFoldDB" id="A0AA95I6X5"/>
<keyword evidence="1" id="KW-0472">Membrane</keyword>
<accession>A0AA95I6X5</accession>
<feature type="transmembrane region" description="Helical" evidence="1">
    <location>
        <begin position="12"/>
        <end position="28"/>
    </location>
</feature>
<evidence type="ECO:0000313" key="2">
    <source>
        <dbReference type="EMBL" id="WHX50850.1"/>
    </source>
</evidence>
<evidence type="ECO:0000256" key="1">
    <source>
        <dbReference type="SAM" id="Phobius"/>
    </source>
</evidence>
<keyword evidence="1" id="KW-1133">Transmembrane helix</keyword>